<evidence type="ECO:0000313" key="3">
    <source>
        <dbReference type="Proteomes" id="UP001221898"/>
    </source>
</evidence>
<dbReference type="Proteomes" id="UP001221898">
    <property type="component" value="Unassembled WGS sequence"/>
</dbReference>
<proteinExistence type="predicted"/>
<sequence>MQEQAPTLQGSGAVWRFDWESGAPSLPRPPAAQSCFIDTSARHASGWPIPAAPGTTPSVSPRDLHLFDVSAPGSVKARGPTVGSRSFPGPFEGGRLRPAPRKTLKSPRPEDGGGPRSVPGVSQSEEQGGADALR</sequence>
<comment type="caution">
    <text evidence="2">The sequence shown here is derived from an EMBL/GenBank/DDBJ whole genome shotgun (WGS) entry which is preliminary data.</text>
</comment>
<name>A0AAD7WNE7_9TELE</name>
<accession>A0AAD7WNE7</accession>
<organism evidence="2 3">
    <name type="scientific">Aldrovandia affinis</name>
    <dbReference type="NCBI Taxonomy" id="143900"/>
    <lineage>
        <taxon>Eukaryota</taxon>
        <taxon>Metazoa</taxon>
        <taxon>Chordata</taxon>
        <taxon>Craniata</taxon>
        <taxon>Vertebrata</taxon>
        <taxon>Euteleostomi</taxon>
        <taxon>Actinopterygii</taxon>
        <taxon>Neopterygii</taxon>
        <taxon>Teleostei</taxon>
        <taxon>Notacanthiformes</taxon>
        <taxon>Halosauridae</taxon>
        <taxon>Aldrovandia</taxon>
    </lineage>
</organism>
<evidence type="ECO:0000313" key="2">
    <source>
        <dbReference type="EMBL" id="KAJ8403496.1"/>
    </source>
</evidence>
<protein>
    <submittedName>
        <fullName evidence="2">Uncharacterized protein</fullName>
    </submittedName>
</protein>
<feature type="compositionally biased region" description="Polar residues" evidence="1">
    <location>
        <begin position="1"/>
        <end position="10"/>
    </location>
</feature>
<gene>
    <name evidence="2" type="ORF">AAFF_G00352680</name>
</gene>
<dbReference type="EMBL" id="JAINUG010000058">
    <property type="protein sequence ID" value="KAJ8403496.1"/>
    <property type="molecule type" value="Genomic_DNA"/>
</dbReference>
<reference evidence="2" key="1">
    <citation type="journal article" date="2023" name="Science">
        <title>Genome structures resolve the early diversification of teleost fishes.</title>
        <authorList>
            <person name="Parey E."/>
            <person name="Louis A."/>
            <person name="Montfort J."/>
            <person name="Bouchez O."/>
            <person name="Roques C."/>
            <person name="Iampietro C."/>
            <person name="Lluch J."/>
            <person name="Castinel A."/>
            <person name="Donnadieu C."/>
            <person name="Desvignes T."/>
            <person name="Floi Bucao C."/>
            <person name="Jouanno E."/>
            <person name="Wen M."/>
            <person name="Mejri S."/>
            <person name="Dirks R."/>
            <person name="Jansen H."/>
            <person name="Henkel C."/>
            <person name="Chen W.J."/>
            <person name="Zahm M."/>
            <person name="Cabau C."/>
            <person name="Klopp C."/>
            <person name="Thompson A.W."/>
            <person name="Robinson-Rechavi M."/>
            <person name="Braasch I."/>
            <person name="Lecointre G."/>
            <person name="Bobe J."/>
            <person name="Postlethwait J.H."/>
            <person name="Berthelot C."/>
            <person name="Roest Crollius H."/>
            <person name="Guiguen Y."/>
        </authorList>
    </citation>
    <scope>NUCLEOTIDE SEQUENCE</scope>
    <source>
        <strain evidence="2">NC1722</strain>
    </source>
</reference>
<keyword evidence="3" id="KW-1185">Reference proteome</keyword>
<feature type="region of interest" description="Disordered" evidence="1">
    <location>
        <begin position="1"/>
        <end position="134"/>
    </location>
</feature>
<dbReference type="AlphaFoldDB" id="A0AAD7WNE7"/>
<evidence type="ECO:0000256" key="1">
    <source>
        <dbReference type="SAM" id="MobiDB-lite"/>
    </source>
</evidence>